<proteinExistence type="predicted"/>
<feature type="transmembrane region" description="Helical" evidence="2">
    <location>
        <begin position="115"/>
        <end position="138"/>
    </location>
</feature>
<dbReference type="OrthoDB" id="4416950at2"/>
<dbReference type="KEGG" id="cee:CENDO_10425"/>
<dbReference type="AlphaFoldDB" id="A0A4P7QI49"/>
<organism evidence="4 5">
    <name type="scientific">Corynebacterium endometrii</name>
    <dbReference type="NCBI Taxonomy" id="2488819"/>
    <lineage>
        <taxon>Bacteria</taxon>
        <taxon>Bacillati</taxon>
        <taxon>Actinomycetota</taxon>
        <taxon>Actinomycetes</taxon>
        <taxon>Mycobacteriales</taxon>
        <taxon>Corynebacteriaceae</taxon>
        <taxon>Corynebacterium</taxon>
    </lineage>
</organism>
<dbReference type="Pfam" id="PF08044">
    <property type="entry name" value="DUF1707"/>
    <property type="match status" value="1"/>
</dbReference>
<dbReference type="PANTHER" id="PTHR40763:SF5">
    <property type="entry name" value="MEMBRANE PROTEIN"/>
    <property type="match status" value="1"/>
</dbReference>
<sequence>MNNPHGNAFRLSDSERNDAMNQLARAVGEGRLTIEEFEERSDDIMAATTRRELVPIFADIPAQASTEVKIYSQGDIDRARQAGAKPRLATALATTFVAGPASIFMTAVAVDMGSVTLGVGALALAVLVPVTWIMLYVAKIGPAHWYTPSPRQIERQRMRELQAANAEEAAQRKALQAQLWAERRQQANELTGEAMDLAKRQLSKWNGKK</sequence>
<evidence type="ECO:0000256" key="2">
    <source>
        <dbReference type="SAM" id="Phobius"/>
    </source>
</evidence>
<feature type="transmembrane region" description="Helical" evidence="2">
    <location>
        <begin position="88"/>
        <end position="109"/>
    </location>
</feature>
<name>A0A4P7QI49_9CORY</name>
<protein>
    <recommendedName>
        <fullName evidence="3">DUF1707 domain-containing protein</fullName>
    </recommendedName>
</protein>
<dbReference type="InterPro" id="IPR012551">
    <property type="entry name" value="DUF1707_SHOCT-like"/>
</dbReference>
<evidence type="ECO:0000256" key="1">
    <source>
        <dbReference type="SAM" id="Coils"/>
    </source>
</evidence>
<feature type="coiled-coil region" evidence="1">
    <location>
        <begin position="151"/>
        <end position="178"/>
    </location>
</feature>
<gene>
    <name evidence="4" type="ORF">CENDO_10425</name>
</gene>
<keyword evidence="2" id="KW-1133">Transmembrane helix</keyword>
<dbReference type="PANTHER" id="PTHR40763">
    <property type="entry name" value="MEMBRANE PROTEIN-RELATED"/>
    <property type="match status" value="1"/>
</dbReference>
<keyword evidence="5" id="KW-1185">Reference proteome</keyword>
<keyword evidence="2" id="KW-0472">Membrane</keyword>
<evidence type="ECO:0000313" key="4">
    <source>
        <dbReference type="EMBL" id="QCB29339.1"/>
    </source>
</evidence>
<reference evidence="4 5" key="1">
    <citation type="submission" date="2019-04" db="EMBL/GenBank/DDBJ databases">
        <title>Corynebacterium endometrii sp. nov., isolated from the uterus of a cow with endometritis.</title>
        <authorList>
            <person name="Ballas P."/>
            <person name="Ruckert C."/>
            <person name="Wagener K."/>
            <person name="Drillich M."/>
            <person name="Kaempfer P."/>
            <person name="Busse H.-J."/>
            <person name="Ehling-Schulz M."/>
        </authorList>
    </citation>
    <scope>NUCLEOTIDE SEQUENCE [LARGE SCALE GENOMIC DNA]</scope>
    <source>
        <strain evidence="4 5">LMM-1653</strain>
    </source>
</reference>
<keyword evidence="1" id="KW-0175">Coiled coil</keyword>
<dbReference type="EMBL" id="CP039247">
    <property type="protein sequence ID" value="QCB29339.1"/>
    <property type="molecule type" value="Genomic_DNA"/>
</dbReference>
<feature type="domain" description="DUF1707" evidence="3">
    <location>
        <begin position="10"/>
        <end position="61"/>
    </location>
</feature>
<dbReference type="Proteomes" id="UP000296352">
    <property type="component" value="Chromosome"/>
</dbReference>
<keyword evidence="2" id="KW-0812">Transmembrane</keyword>
<accession>A0A4P7QI49</accession>
<evidence type="ECO:0000259" key="3">
    <source>
        <dbReference type="Pfam" id="PF08044"/>
    </source>
</evidence>
<dbReference type="RefSeq" id="WP_136141935.1">
    <property type="nucleotide sequence ID" value="NZ_CP039247.1"/>
</dbReference>
<evidence type="ECO:0000313" key="5">
    <source>
        <dbReference type="Proteomes" id="UP000296352"/>
    </source>
</evidence>